<evidence type="ECO:0000256" key="1">
    <source>
        <dbReference type="SAM" id="Phobius"/>
    </source>
</evidence>
<keyword evidence="1" id="KW-0472">Membrane</keyword>
<dbReference type="AlphaFoldDB" id="A0AAD1CHX2"/>
<accession>A0AAD1CHX2</accession>
<evidence type="ECO:0000313" key="3">
    <source>
        <dbReference type="Proteomes" id="UP000218676"/>
    </source>
</evidence>
<dbReference type="EMBL" id="AP018045">
    <property type="protein sequence ID" value="BAX53816.1"/>
    <property type="molecule type" value="Genomic_DNA"/>
</dbReference>
<dbReference type="Proteomes" id="UP000218676">
    <property type="component" value="Chromosome 1"/>
</dbReference>
<sequence length="69" mass="8197">MFRLYALFSFRHPLLHKLNILLVLSIIAFSSYELVYQKNIFSMLGYLFVILCFIVFAKSAYYRTKYLGS</sequence>
<gene>
    <name evidence="2" type="ORF">PDPUS_1_02442</name>
</gene>
<feature type="transmembrane region" description="Helical" evidence="1">
    <location>
        <begin position="43"/>
        <end position="62"/>
    </location>
</feature>
<protein>
    <submittedName>
        <fullName evidence="2">Uncharacterized protein</fullName>
    </submittedName>
</protein>
<evidence type="ECO:0000313" key="2">
    <source>
        <dbReference type="EMBL" id="BAX53816.1"/>
    </source>
</evidence>
<name>A0AAD1CHX2_PHODP</name>
<keyword evidence="1" id="KW-1133">Transmembrane helix</keyword>
<organism evidence="2 3">
    <name type="scientific">Photobacterium damsela subsp. piscicida</name>
    <name type="common">Pasteurella piscicida</name>
    <dbReference type="NCBI Taxonomy" id="38294"/>
    <lineage>
        <taxon>Bacteria</taxon>
        <taxon>Pseudomonadati</taxon>
        <taxon>Pseudomonadota</taxon>
        <taxon>Gammaproteobacteria</taxon>
        <taxon>Vibrionales</taxon>
        <taxon>Vibrionaceae</taxon>
        <taxon>Photobacterium</taxon>
    </lineage>
</organism>
<feature type="transmembrane region" description="Helical" evidence="1">
    <location>
        <begin position="20"/>
        <end position="36"/>
    </location>
</feature>
<proteinExistence type="predicted"/>
<keyword evidence="1" id="KW-0812">Transmembrane</keyword>
<reference evidence="3" key="1">
    <citation type="submission" date="2017-05" db="EMBL/GenBank/DDBJ databases">
        <title>Whole genome sequence of fish pathogenic bacteria, Photobacterium damselae subsp. piscicida, strain 91-197, isolated from hybrid striped bass (Morone sp.) in USA.</title>
        <authorList>
            <person name="Teru Y."/>
            <person name="Hikima J."/>
            <person name="Kono T."/>
            <person name="Sakai M."/>
            <person name="Takano T."/>
            <person name="Hawke J.P."/>
            <person name="Takeyama H."/>
            <person name="Aoki T."/>
        </authorList>
    </citation>
    <scope>NUCLEOTIDE SEQUENCE [LARGE SCALE GENOMIC DNA]</scope>
    <source>
        <strain evidence="3">91-197</strain>
    </source>
</reference>